<keyword evidence="2" id="KW-0812">Transmembrane</keyword>
<name>A0A0I9TVR3_9MYCO</name>
<dbReference type="EMBL" id="LDPR01000006">
    <property type="protein sequence ID" value="KLO37218.1"/>
    <property type="molecule type" value="Genomic_DNA"/>
</dbReference>
<dbReference type="FunFam" id="1.20.1260.20:FF:000001">
    <property type="entry name" value="PPE family protein PPE41"/>
    <property type="match status" value="1"/>
</dbReference>
<organism evidence="5 6">
    <name type="scientific">Mycobacterium haemophilum</name>
    <dbReference type="NCBI Taxonomy" id="29311"/>
    <lineage>
        <taxon>Bacteria</taxon>
        <taxon>Bacillati</taxon>
        <taxon>Actinomycetota</taxon>
        <taxon>Actinomycetes</taxon>
        <taxon>Mycobacteriales</taxon>
        <taxon>Mycobacteriaceae</taxon>
        <taxon>Mycobacterium</taxon>
    </lineage>
</organism>
<dbReference type="PANTHER" id="PTHR46766:SF1">
    <property type="entry name" value="GLUTAMINE-RICH PROTEIN 2"/>
    <property type="match status" value="1"/>
</dbReference>
<evidence type="ECO:0000256" key="1">
    <source>
        <dbReference type="ARBA" id="ARBA00010652"/>
    </source>
</evidence>
<keyword evidence="6" id="KW-1185">Reference proteome</keyword>
<dbReference type="InterPro" id="IPR038332">
    <property type="entry name" value="PPE_sf"/>
</dbReference>
<protein>
    <recommendedName>
        <fullName evidence="7">PPE family domain-containing protein</fullName>
    </recommendedName>
</protein>
<evidence type="ECO:0000259" key="4">
    <source>
        <dbReference type="Pfam" id="PF18878"/>
    </source>
</evidence>
<dbReference type="Proteomes" id="UP000036334">
    <property type="component" value="Unassembled WGS sequence"/>
</dbReference>
<keyword evidence="2" id="KW-1133">Transmembrane helix</keyword>
<accession>A0A0I9TVR3</accession>
<dbReference type="STRING" id="1202450.B586_13300"/>
<feature type="domain" description="PPE-PPW subfamily C-terminal" evidence="4">
    <location>
        <begin position="311"/>
        <end position="354"/>
    </location>
</feature>
<dbReference type="InterPro" id="IPR000030">
    <property type="entry name" value="PPE_dom"/>
</dbReference>
<evidence type="ECO:0000259" key="3">
    <source>
        <dbReference type="Pfam" id="PF00823"/>
    </source>
</evidence>
<comment type="caution">
    <text evidence="5">The sequence shown here is derived from an EMBL/GenBank/DDBJ whole genome shotgun (WGS) entry which is preliminary data.</text>
</comment>
<comment type="similarity">
    <text evidence="1">Belongs to the mycobacterial PPE family.</text>
</comment>
<evidence type="ECO:0008006" key="7">
    <source>
        <dbReference type="Google" id="ProtNLM"/>
    </source>
</evidence>
<gene>
    <name evidence="5" type="ORF">ABH38_09020</name>
</gene>
<feature type="transmembrane region" description="Helical" evidence="2">
    <location>
        <begin position="240"/>
        <end position="264"/>
    </location>
</feature>
<dbReference type="SUPFAM" id="SSF140459">
    <property type="entry name" value="PE/PPE dimer-like"/>
    <property type="match status" value="1"/>
</dbReference>
<dbReference type="PATRIC" id="fig|29311.18.peg.2611"/>
<dbReference type="PANTHER" id="PTHR46766">
    <property type="entry name" value="GLUTAMINE-RICH PROTEIN 2"/>
    <property type="match status" value="1"/>
</dbReference>
<dbReference type="AlphaFoldDB" id="A0A0I9TVR3"/>
<dbReference type="OrthoDB" id="4753487at2"/>
<proteinExistence type="inferred from homology"/>
<sequence length="363" mass="36233">MTALVWIALPPEVHSTMLSAGPGTAPLLSAAEAWTALSAEYASAAGELAAVLDAVQAGAWQGPSAESYVAAHEPYLVWLIQASADSAKAAAQHEAAAGAYVSALAAMPTLAELAANHAAHAVLVATNFFGINTIPIALNEAEYVWLWIRAATTMSVYDAVARTAVASTPHTMQAPVIIRPGVGAAGDAVATTAGSAPGFDPVWWILLLQVVVKALLLTAVFVGLLLLFLGGSVLLVGASLFVLLSLLLGIVAIAVMGLAGLLLIGASLLAAPAIGPVLGAMGIASAIALPLGIGGHLNSQPGAQLADGVRRGAGALAFAGTGVKETVVQPAGLHTLSGDGFGAGPRVPMLPGTWEPDLLGAVS</sequence>
<feature type="transmembrane region" description="Helical" evidence="2">
    <location>
        <begin position="202"/>
        <end position="228"/>
    </location>
</feature>
<evidence type="ECO:0000313" key="5">
    <source>
        <dbReference type="EMBL" id="KLO37218.1"/>
    </source>
</evidence>
<feature type="transmembrane region" description="Helical" evidence="2">
    <location>
        <begin position="270"/>
        <end position="291"/>
    </location>
</feature>
<dbReference type="Gene3D" id="1.20.1260.20">
    <property type="entry name" value="PPE superfamily"/>
    <property type="match status" value="1"/>
</dbReference>
<dbReference type="GO" id="GO:0052572">
    <property type="term" value="P:response to host immune response"/>
    <property type="evidence" value="ECO:0007669"/>
    <property type="project" value="TreeGrafter"/>
</dbReference>
<feature type="domain" description="PPE" evidence="3">
    <location>
        <begin position="6"/>
        <end position="168"/>
    </location>
</feature>
<dbReference type="Pfam" id="PF00823">
    <property type="entry name" value="PPE"/>
    <property type="match status" value="1"/>
</dbReference>
<evidence type="ECO:0000256" key="2">
    <source>
        <dbReference type="SAM" id="Phobius"/>
    </source>
</evidence>
<dbReference type="InterPro" id="IPR043641">
    <property type="entry name" value="PPE-PPW_C"/>
</dbReference>
<reference evidence="5 6" key="1">
    <citation type="submission" date="2015-05" db="EMBL/GenBank/DDBJ databases">
        <title>Genome sequence of Mycobacterium haemophilum.</title>
        <authorList>
            <person name="Greninger A.L."/>
            <person name="Cunningham G."/>
            <person name="Miller S."/>
        </authorList>
    </citation>
    <scope>NUCLEOTIDE SEQUENCE [LARGE SCALE GENOMIC DNA]</scope>
    <source>
        <strain evidence="6">UC1</strain>
    </source>
</reference>
<dbReference type="RefSeq" id="WP_047314004.1">
    <property type="nucleotide sequence ID" value="NZ_LDPQ01000003.1"/>
</dbReference>
<evidence type="ECO:0000313" key="6">
    <source>
        <dbReference type="Proteomes" id="UP000036334"/>
    </source>
</evidence>
<keyword evidence="2" id="KW-0472">Membrane</keyword>
<dbReference type="Pfam" id="PF18878">
    <property type="entry name" value="PPE-PPW"/>
    <property type="match status" value="1"/>
</dbReference>